<evidence type="ECO:0000313" key="4">
    <source>
        <dbReference type="Proteomes" id="UP000190042"/>
    </source>
</evidence>
<dbReference type="PANTHER" id="PTHR43308">
    <property type="entry name" value="OUTER MEMBRANE PROTEIN ALPHA-RELATED"/>
    <property type="match status" value="1"/>
</dbReference>
<feature type="chain" id="PRO_5012188351" evidence="1">
    <location>
        <begin position="26"/>
        <end position="329"/>
    </location>
</feature>
<feature type="signal peptide" evidence="1">
    <location>
        <begin position="1"/>
        <end position="25"/>
    </location>
</feature>
<dbReference type="PROSITE" id="PS51272">
    <property type="entry name" value="SLH"/>
    <property type="match status" value="3"/>
</dbReference>
<accession>A0A1T4XYM2</accession>
<dbReference type="Proteomes" id="UP000190042">
    <property type="component" value="Unassembled WGS sequence"/>
</dbReference>
<keyword evidence="4" id="KW-1185">Reference proteome</keyword>
<evidence type="ECO:0000259" key="2">
    <source>
        <dbReference type="PROSITE" id="PS51272"/>
    </source>
</evidence>
<dbReference type="PANTHER" id="PTHR43308:SF5">
    <property type="entry name" value="S-LAYER PROTEIN _ PEPTIDOGLYCAN ENDO-BETA-N-ACETYLGLUCOSAMINIDASE"/>
    <property type="match status" value="1"/>
</dbReference>
<organism evidence="3 4">
    <name type="scientific">Sporosarcina newyorkensis</name>
    <dbReference type="NCBI Taxonomy" id="759851"/>
    <lineage>
        <taxon>Bacteria</taxon>
        <taxon>Bacillati</taxon>
        <taxon>Bacillota</taxon>
        <taxon>Bacilli</taxon>
        <taxon>Bacillales</taxon>
        <taxon>Caryophanaceae</taxon>
        <taxon>Sporosarcina</taxon>
    </lineage>
</organism>
<dbReference type="RefSeq" id="WP_078817062.1">
    <property type="nucleotide sequence ID" value="NZ_FUYJ01000002.1"/>
</dbReference>
<feature type="domain" description="SLH" evidence="2">
    <location>
        <begin position="84"/>
        <end position="146"/>
    </location>
</feature>
<protein>
    <submittedName>
        <fullName evidence="3">S-layer homology domain-containing protein</fullName>
    </submittedName>
</protein>
<dbReference type="AlphaFoldDB" id="A0A1T4XYM2"/>
<feature type="domain" description="SLH" evidence="2">
    <location>
        <begin position="147"/>
        <end position="204"/>
    </location>
</feature>
<dbReference type="InterPro" id="IPR051465">
    <property type="entry name" value="Cell_Envelope_Struct_Comp"/>
</dbReference>
<keyword evidence="1" id="KW-0732">Signal</keyword>
<feature type="domain" description="SLH" evidence="2">
    <location>
        <begin position="24"/>
        <end position="83"/>
    </location>
</feature>
<name>A0A1T4XYM2_9BACL</name>
<evidence type="ECO:0000313" key="3">
    <source>
        <dbReference type="EMBL" id="SKA94308.1"/>
    </source>
</evidence>
<proteinExistence type="predicted"/>
<dbReference type="EMBL" id="FUYJ01000002">
    <property type="protein sequence ID" value="SKA94308.1"/>
    <property type="molecule type" value="Genomic_DNA"/>
</dbReference>
<sequence>MNKKILLSTLAALPLIPVIAVQAEASDFKDINSDNLFFPIIKDMRDRGVINGYPDGTFRPSELISRKHIAILIDRTIDLKPTRKAAVFKDVPKTHPYYNAVQKLYRAGIIDGDNGYFYPEAPITHAQMSKILVNAYSLKVKATYDFIDMQTDHWAKPYARALYSNGIFERPDGRFQPNQQVTRLDYTLLINNIIYMDKNFVAKPIHMHRDGFFPRQIGIKIPNGWTDAKVDEHMKRIRETVFEHKYKTQQNFGRGTLGLDTASDRSYVEKHINGIGSPITFEEWIDAINYAIKTGDVYIDPSHEFAVYATYGYTKDRYKDSIYGLWLVR</sequence>
<reference evidence="4" key="1">
    <citation type="submission" date="2017-02" db="EMBL/GenBank/DDBJ databases">
        <authorList>
            <person name="Varghese N."/>
            <person name="Submissions S."/>
        </authorList>
    </citation>
    <scope>NUCLEOTIDE SEQUENCE [LARGE SCALE GENOMIC DNA]</scope>
    <source>
        <strain evidence="4">DSM 23966</strain>
    </source>
</reference>
<dbReference type="Pfam" id="PF00395">
    <property type="entry name" value="SLH"/>
    <property type="match status" value="3"/>
</dbReference>
<evidence type="ECO:0000256" key="1">
    <source>
        <dbReference type="SAM" id="SignalP"/>
    </source>
</evidence>
<gene>
    <name evidence="3" type="ORF">SAMN04244570_1405</name>
</gene>
<dbReference type="InterPro" id="IPR001119">
    <property type="entry name" value="SLH_dom"/>
</dbReference>